<reference evidence="3" key="1">
    <citation type="submission" date="2012-12" db="EMBL/GenBank/DDBJ databases">
        <title>Identification and characterization of a phenylalanine ammonia-lyase gene family in Isatis indigotica Fort.</title>
        <authorList>
            <person name="Liu Q."/>
            <person name="Chen J."/>
            <person name="Zhou X."/>
            <person name="Di P."/>
            <person name="Xiao Y."/>
            <person name="Xuan H."/>
            <person name="Zhang L."/>
            <person name="Chen W."/>
        </authorList>
    </citation>
    <scope>NUCLEOTIDE SEQUENCE</scope>
    <source>
        <tissue evidence="3">Salivary gland</tissue>
    </source>
</reference>
<sequence>MLKVRFCIFLASAALCFGEGSEGGSDTEGEGSETEASSGTGTRENEEGAESTGVKTTNKPLNLSFPAFVGDYEKQKSLASSLFTLCTTQKQ</sequence>
<proteinExistence type="evidence at transcript level"/>
<organism evidence="3">
    <name type="scientific">Ixodes ricinus</name>
    <name type="common">Common tick</name>
    <name type="synonym">Acarus ricinus</name>
    <dbReference type="NCBI Taxonomy" id="34613"/>
    <lineage>
        <taxon>Eukaryota</taxon>
        <taxon>Metazoa</taxon>
        <taxon>Ecdysozoa</taxon>
        <taxon>Arthropoda</taxon>
        <taxon>Chelicerata</taxon>
        <taxon>Arachnida</taxon>
        <taxon>Acari</taxon>
        <taxon>Parasitiformes</taxon>
        <taxon>Ixodida</taxon>
        <taxon>Ixodoidea</taxon>
        <taxon>Ixodidae</taxon>
        <taxon>Ixodinae</taxon>
        <taxon>Ixodes</taxon>
    </lineage>
</organism>
<dbReference type="EMBL" id="GADI01001717">
    <property type="protein sequence ID" value="JAA72091.1"/>
    <property type="molecule type" value="mRNA"/>
</dbReference>
<evidence type="ECO:0000256" key="1">
    <source>
        <dbReference type="SAM" id="MobiDB-lite"/>
    </source>
</evidence>
<evidence type="ECO:0000313" key="3">
    <source>
        <dbReference type="EMBL" id="JAA72091.1"/>
    </source>
</evidence>
<feature type="chain" id="PRO_5005518279" evidence="2">
    <location>
        <begin position="19"/>
        <end position="91"/>
    </location>
</feature>
<feature type="signal peptide" evidence="2">
    <location>
        <begin position="1"/>
        <end position="18"/>
    </location>
</feature>
<name>A0A0K8RLX5_IXORI</name>
<evidence type="ECO:0000256" key="2">
    <source>
        <dbReference type="SAM" id="SignalP"/>
    </source>
</evidence>
<feature type="region of interest" description="Disordered" evidence="1">
    <location>
        <begin position="18"/>
        <end position="62"/>
    </location>
</feature>
<dbReference type="AlphaFoldDB" id="A0A0K8RLX5"/>
<accession>A0A0K8RLX5</accession>
<keyword evidence="2" id="KW-0732">Signal</keyword>
<protein>
    <submittedName>
        <fullName evidence="3">Putative ixodes 8-cys protein</fullName>
    </submittedName>
</protein>